<feature type="compositionally biased region" description="Low complexity" evidence="3">
    <location>
        <begin position="141"/>
        <end position="156"/>
    </location>
</feature>
<evidence type="ECO:0000313" key="5">
    <source>
        <dbReference type="Proteomes" id="UP000484988"/>
    </source>
</evidence>
<evidence type="ECO:0000256" key="1">
    <source>
        <dbReference type="ARBA" id="ARBA00023125"/>
    </source>
</evidence>
<organism evidence="4 5">
    <name type="scientific">Streptomyces pacificus</name>
    <dbReference type="NCBI Taxonomy" id="2705029"/>
    <lineage>
        <taxon>Bacteria</taxon>
        <taxon>Bacillati</taxon>
        <taxon>Actinomycetota</taxon>
        <taxon>Actinomycetes</taxon>
        <taxon>Kitasatosporales</taxon>
        <taxon>Streptomycetaceae</taxon>
        <taxon>Streptomyces</taxon>
    </lineage>
</organism>
<feature type="region of interest" description="Disordered" evidence="3">
    <location>
        <begin position="212"/>
        <end position="280"/>
    </location>
</feature>
<dbReference type="SUPFAM" id="SSF50249">
    <property type="entry name" value="Nucleic acid-binding proteins"/>
    <property type="match status" value="1"/>
</dbReference>
<proteinExistence type="predicted"/>
<protein>
    <submittedName>
        <fullName evidence="4">Single-stranded DNA-binding protein</fullName>
    </submittedName>
</protein>
<dbReference type="Proteomes" id="UP000484988">
    <property type="component" value="Unassembled WGS sequence"/>
</dbReference>
<dbReference type="InterPro" id="IPR012340">
    <property type="entry name" value="NA-bd_OB-fold"/>
</dbReference>
<reference evidence="4 5" key="1">
    <citation type="submission" date="2020-02" db="EMBL/GenBank/DDBJ databases">
        <title>Whole Genome Shotgun Sequence of Streptomyces sp. strain CWH03.</title>
        <authorList>
            <person name="Dohra H."/>
            <person name="Kodani S."/>
            <person name="Yamamura H."/>
        </authorList>
    </citation>
    <scope>NUCLEOTIDE SEQUENCE [LARGE SCALE GENOMIC DNA]</scope>
    <source>
        <strain evidence="4 5">CWH03</strain>
    </source>
</reference>
<evidence type="ECO:0000256" key="3">
    <source>
        <dbReference type="SAM" id="MobiDB-lite"/>
    </source>
</evidence>
<dbReference type="Gene3D" id="2.40.50.140">
    <property type="entry name" value="Nucleic acid-binding proteins"/>
    <property type="match status" value="1"/>
</dbReference>
<dbReference type="AlphaFoldDB" id="A0A6A0AM54"/>
<dbReference type="PROSITE" id="PS50935">
    <property type="entry name" value="SSB"/>
    <property type="match status" value="1"/>
</dbReference>
<keyword evidence="1 2" id="KW-0238">DNA-binding</keyword>
<comment type="caution">
    <text evidence="4">The sequence shown here is derived from an EMBL/GenBank/DDBJ whole genome shotgun (WGS) entry which is preliminary data.</text>
</comment>
<dbReference type="GO" id="GO:0003697">
    <property type="term" value="F:single-stranded DNA binding"/>
    <property type="evidence" value="ECO:0007669"/>
    <property type="project" value="InterPro"/>
</dbReference>
<dbReference type="Pfam" id="PF00436">
    <property type="entry name" value="SSB"/>
    <property type="match status" value="1"/>
</dbReference>
<evidence type="ECO:0000313" key="4">
    <source>
        <dbReference type="EMBL" id="GFH34040.1"/>
    </source>
</evidence>
<dbReference type="CDD" id="cd04496">
    <property type="entry name" value="SSB_OBF"/>
    <property type="match status" value="1"/>
</dbReference>
<evidence type="ECO:0000256" key="2">
    <source>
        <dbReference type="PROSITE-ProRule" id="PRU00252"/>
    </source>
</evidence>
<dbReference type="InterPro" id="IPR000424">
    <property type="entry name" value="Primosome_PriB/ssb"/>
</dbReference>
<gene>
    <name evidence="4" type="ORF">SCWH03_02460</name>
</gene>
<keyword evidence="5" id="KW-1185">Reference proteome</keyword>
<feature type="compositionally biased region" description="Pro residues" evidence="3">
    <location>
        <begin position="157"/>
        <end position="181"/>
    </location>
</feature>
<sequence length="280" mass="28905">MTDVMVTLTGNVATAVEYRDSATGGRARFRFAVPSRRWDRQRDGWTDGPTSFYTVWAWRALGANLAASVAVGEPLVVHGRLRVREEEWEGKPRTSVDIDAVAAGHDLARGTSAFRRVTRTEARLTGRQAAATSPASPPPSVTAAVPPAPAAVDLPARTPPPPTPPPTSTPPPTPPAAPAPPTVSAEVPALSAPSAPALTAVSAVTAVTAQTAGVDPFRPGRSDSAGPAPDRSRAASGRTQGRGRPAGTAGRESVPAPRHKMSLIGADVRITEPGGVRCLP</sequence>
<accession>A0A6A0AM54</accession>
<name>A0A6A0AM54_9ACTN</name>
<dbReference type="EMBL" id="BLLG01000001">
    <property type="protein sequence ID" value="GFH34040.1"/>
    <property type="molecule type" value="Genomic_DNA"/>
</dbReference>
<feature type="region of interest" description="Disordered" evidence="3">
    <location>
        <begin position="123"/>
        <end position="188"/>
    </location>
</feature>